<dbReference type="PANTHER" id="PTHR10730:SF53">
    <property type="entry name" value="GLYCOSYLTRANSFERASE 25 FAMILY MEMBER"/>
    <property type="match status" value="1"/>
</dbReference>
<evidence type="ECO:0000313" key="5">
    <source>
        <dbReference type="EMBL" id="KAL1591708.1"/>
    </source>
</evidence>
<feature type="region of interest" description="Disordered" evidence="4">
    <location>
        <begin position="86"/>
        <end position="110"/>
    </location>
</feature>
<reference evidence="5 6" key="1">
    <citation type="submission" date="2024-02" db="EMBL/GenBank/DDBJ databases">
        <title>De novo assembly and annotation of 12 fungi associated with fruit tree decline syndrome in Ontario, Canada.</title>
        <authorList>
            <person name="Sulman M."/>
            <person name="Ellouze W."/>
            <person name="Ilyukhin E."/>
        </authorList>
    </citation>
    <scope>NUCLEOTIDE SEQUENCE [LARGE SCALE GENOMIC DNA]</scope>
    <source>
        <strain evidence="5 6">M42-189</strain>
    </source>
</reference>
<keyword evidence="2" id="KW-0328">Glycosyltransferase</keyword>
<name>A0ABR3QID1_9PLEO</name>
<dbReference type="PANTHER" id="PTHR10730">
    <property type="entry name" value="PROCOLLAGEN-LYSINE,2-OXOGLUTARATE 5-DIOXYGENASE/GLYCOSYLTRANSFERASE 25 FAMILY MEMBER"/>
    <property type="match status" value="1"/>
</dbReference>
<keyword evidence="6" id="KW-1185">Reference proteome</keyword>
<dbReference type="Proteomes" id="UP001521785">
    <property type="component" value="Unassembled WGS sequence"/>
</dbReference>
<evidence type="ECO:0000313" key="6">
    <source>
        <dbReference type="Proteomes" id="UP001521785"/>
    </source>
</evidence>
<comment type="similarity">
    <text evidence="1">Belongs to the glycosyltransferase 25 family.</text>
</comment>
<evidence type="ECO:0008006" key="7">
    <source>
        <dbReference type="Google" id="ProtNLM"/>
    </source>
</evidence>
<proteinExistence type="inferred from homology"/>
<dbReference type="InterPro" id="IPR050757">
    <property type="entry name" value="Collagen_mod_GT25"/>
</dbReference>
<sequence>MTPLLRRQLVVVPLSVLFGFLLASVGFRNGLDRTVFGSPYDLGGGYNALGRVGPFINLPHQQDRKDTMVLASSFGELNIDWVDGSSDRRGSEDVSLLSQDQKARSEQSEGSWRAHINAVRSTVEQGLFSAMILEDDLDWDIRLREQMHTPTYADSSFPDPSLSNKVTEIPFVGHPATLQPSNSAYGDDWDVLWLGHCGMQMPTQRTPNLSKGRVVFTPDPFVVAQDTITIDNKEPNAYPNQTRVFHHTYAPSCSLAYAVSQRGARRILYEASQRNGTEEFDGLLRELCDGGADSETKLVCVTTQPSLFSRWRDGRSEHVRWSVRMNMEKYVRGDEREWIDQYPG</sequence>
<protein>
    <recommendedName>
        <fullName evidence="7">Glycosyltransferase family 25 protein</fullName>
    </recommendedName>
</protein>
<organism evidence="5 6">
    <name type="scientific">Paraconiothyrium brasiliense</name>
    <dbReference type="NCBI Taxonomy" id="300254"/>
    <lineage>
        <taxon>Eukaryota</taxon>
        <taxon>Fungi</taxon>
        <taxon>Dikarya</taxon>
        <taxon>Ascomycota</taxon>
        <taxon>Pezizomycotina</taxon>
        <taxon>Dothideomycetes</taxon>
        <taxon>Pleosporomycetidae</taxon>
        <taxon>Pleosporales</taxon>
        <taxon>Massarineae</taxon>
        <taxon>Didymosphaeriaceae</taxon>
        <taxon>Paraconiothyrium</taxon>
    </lineage>
</organism>
<accession>A0ABR3QID1</accession>
<keyword evidence="3" id="KW-0808">Transferase</keyword>
<evidence type="ECO:0000256" key="2">
    <source>
        <dbReference type="ARBA" id="ARBA00022676"/>
    </source>
</evidence>
<gene>
    <name evidence="5" type="ORF">SLS60_011707</name>
</gene>
<comment type="caution">
    <text evidence="5">The sequence shown here is derived from an EMBL/GenBank/DDBJ whole genome shotgun (WGS) entry which is preliminary data.</text>
</comment>
<evidence type="ECO:0000256" key="4">
    <source>
        <dbReference type="SAM" id="MobiDB-lite"/>
    </source>
</evidence>
<evidence type="ECO:0000256" key="1">
    <source>
        <dbReference type="ARBA" id="ARBA00006721"/>
    </source>
</evidence>
<dbReference type="EMBL" id="JAKJXO020000023">
    <property type="protein sequence ID" value="KAL1591708.1"/>
    <property type="molecule type" value="Genomic_DNA"/>
</dbReference>
<evidence type="ECO:0000256" key="3">
    <source>
        <dbReference type="ARBA" id="ARBA00022679"/>
    </source>
</evidence>